<dbReference type="GO" id="GO:0010333">
    <property type="term" value="F:terpene synthase activity"/>
    <property type="evidence" value="ECO:0007669"/>
    <property type="project" value="InterPro"/>
</dbReference>
<evidence type="ECO:0000313" key="8">
    <source>
        <dbReference type="Proteomes" id="UP001327560"/>
    </source>
</evidence>
<dbReference type="Gene3D" id="1.50.10.130">
    <property type="entry name" value="Terpene synthase, N-terminal domain"/>
    <property type="match status" value="1"/>
</dbReference>
<dbReference type="GO" id="GO:0000287">
    <property type="term" value="F:magnesium ion binding"/>
    <property type="evidence" value="ECO:0007669"/>
    <property type="project" value="InterPro"/>
</dbReference>
<evidence type="ECO:0000256" key="2">
    <source>
        <dbReference type="ARBA" id="ARBA00022723"/>
    </source>
</evidence>
<evidence type="ECO:0000256" key="3">
    <source>
        <dbReference type="ARBA" id="ARBA00022842"/>
    </source>
</evidence>
<dbReference type="FunFam" id="1.10.600.10:FF:000007">
    <property type="entry name" value="Isoprene synthase, chloroplastic"/>
    <property type="match status" value="1"/>
</dbReference>
<gene>
    <name evidence="7" type="ORF">Cni_G26952</name>
</gene>
<dbReference type="Pfam" id="PF01397">
    <property type="entry name" value="Terpene_synth"/>
    <property type="match status" value="1"/>
</dbReference>
<dbReference type="GO" id="GO:0016102">
    <property type="term" value="P:diterpenoid biosynthetic process"/>
    <property type="evidence" value="ECO:0007669"/>
    <property type="project" value="InterPro"/>
</dbReference>
<evidence type="ECO:0000259" key="6">
    <source>
        <dbReference type="Pfam" id="PF03936"/>
    </source>
</evidence>
<dbReference type="AlphaFoldDB" id="A0AAQ3L0V3"/>
<dbReference type="SFLD" id="SFLDS00005">
    <property type="entry name" value="Isoprenoid_Synthase_Type_I"/>
    <property type="match status" value="1"/>
</dbReference>
<name>A0AAQ3L0V3_9LILI</name>
<keyword evidence="8" id="KW-1185">Reference proteome</keyword>
<protein>
    <submittedName>
        <fullName evidence="7">(3S,6E)-nerolidol synthase 1-like</fullName>
    </submittedName>
</protein>
<dbReference type="GO" id="GO:0009507">
    <property type="term" value="C:chloroplast"/>
    <property type="evidence" value="ECO:0007669"/>
    <property type="project" value="UniProtKB-ARBA"/>
</dbReference>
<reference evidence="7 8" key="1">
    <citation type="submission" date="2023-10" db="EMBL/GenBank/DDBJ databases">
        <title>Chromosome-scale genome assembly provides insights into flower coloration mechanisms of Canna indica.</title>
        <authorList>
            <person name="Li C."/>
        </authorList>
    </citation>
    <scope>NUCLEOTIDE SEQUENCE [LARGE SCALE GENOMIC DNA]</scope>
    <source>
        <tissue evidence="7">Flower</tissue>
    </source>
</reference>
<keyword evidence="2" id="KW-0479">Metal-binding</keyword>
<dbReference type="InterPro" id="IPR008930">
    <property type="entry name" value="Terpenoid_cyclase/PrenylTrfase"/>
</dbReference>
<keyword evidence="3" id="KW-0460">Magnesium</keyword>
<proteinExistence type="predicted"/>
<sequence>MFAINSSSSFGFLQYKCNATELEINSKLQFPKKKQQLLMPTKDHNLGDLCYKHEENLAKVRSIFYEAKNKNRLDLMLAIDYVQKLDVDYHFVEEIEESMESLYSNRFAITDGQLVNNFFQDSLLFRLLRQARYPVSSNIFERFLDDKGEFMTCLTQESDGMISLLEASYLNTGENILHKANTFATDYFNSSMAHFEPHFAQFIQQTLDHPYHMSLRSFKARQFLHRHCQFKHHHKEMIGIKYDLMDEFARSDFSLIQSLHHMELKEVTCWWKNLGLAEELKFARDQPLKWYTWSMTALSNPKYSSYRVALTKVIAFIYLFDDIFDVYGSLDELHLFTEAISKWDLSSIDSLPSYMRICYVALYNTINEIAEMVFKEHGWNPIDSLKKSWMELCNAFLVEAKWFAENQVPLADEYMRNGTISCGVPMVLTHIFFLLGQGLTHQNVKVIESCPNLITCPAKILRLWDDLGSAEDEEQDGTDGSIMECLMKEKLHCSGESSAREEVTRMIAAAWEELNKESFSWNSSCSPDFVKACVNTARMVRVMYSYSDEHQLPVLDQYINMLLFEKI</sequence>
<dbReference type="EMBL" id="CP136897">
    <property type="protein sequence ID" value="WOL18159.1"/>
    <property type="molecule type" value="Genomic_DNA"/>
</dbReference>
<dbReference type="PANTHER" id="PTHR31225:SF0">
    <property type="entry name" value="S-(+)-LINALOOL SYNTHASE, CHLOROPLASTIC"/>
    <property type="match status" value="1"/>
</dbReference>
<comment type="cofactor">
    <cofactor evidence="1">
        <name>Mg(2+)</name>
        <dbReference type="ChEBI" id="CHEBI:18420"/>
    </cofactor>
</comment>
<dbReference type="InterPro" id="IPR044814">
    <property type="entry name" value="Terpene_cyclase_plant_C1"/>
</dbReference>
<feature type="domain" description="Terpene synthase metal-binding" evidence="6">
    <location>
        <begin position="272"/>
        <end position="513"/>
    </location>
</feature>
<dbReference type="PANTHER" id="PTHR31225">
    <property type="entry name" value="OS04G0344100 PROTEIN-RELATED"/>
    <property type="match status" value="1"/>
</dbReference>
<evidence type="ECO:0000313" key="7">
    <source>
        <dbReference type="EMBL" id="WOL18159.1"/>
    </source>
</evidence>
<dbReference type="Proteomes" id="UP001327560">
    <property type="component" value="Chromosome 8"/>
</dbReference>
<organism evidence="7 8">
    <name type="scientific">Canna indica</name>
    <name type="common">Indian-shot</name>
    <dbReference type="NCBI Taxonomy" id="4628"/>
    <lineage>
        <taxon>Eukaryota</taxon>
        <taxon>Viridiplantae</taxon>
        <taxon>Streptophyta</taxon>
        <taxon>Embryophyta</taxon>
        <taxon>Tracheophyta</taxon>
        <taxon>Spermatophyta</taxon>
        <taxon>Magnoliopsida</taxon>
        <taxon>Liliopsida</taxon>
        <taxon>Zingiberales</taxon>
        <taxon>Cannaceae</taxon>
        <taxon>Canna</taxon>
    </lineage>
</organism>
<evidence type="ECO:0000256" key="1">
    <source>
        <dbReference type="ARBA" id="ARBA00001946"/>
    </source>
</evidence>
<dbReference type="CDD" id="cd00684">
    <property type="entry name" value="Terpene_cyclase_plant_C1"/>
    <property type="match status" value="1"/>
</dbReference>
<dbReference type="SUPFAM" id="SSF48239">
    <property type="entry name" value="Terpenoid cyclases/Protein prenyltransferases"/>
    <property type="match status" value="1"/>
</dbReference>
<evidence type="ECO:0000256" key="4">
    <source>
        <dbReference type="ARBA" id="ARBA00023239"/>
    </source>
</evidence>
<accession>A0AAQ3L0V3</accession>
<dbReference type="SFLD" id="SFLDG01019">
    <property type="entry name" value="Terpene_Cyclase_Like_1_C_Termi"/>
    <property type="match status" value="1"/>
</dbReference>
<keyword evidence="4" id="KW-0456">Lyase</keyword>
<dbReference type="InterPro" id="IPR005630">
    <property type="entry name" value="Terpene_synthase_metal-bd"/>
</dbReference>
<dbReference type="InterPro" id="IPR036965">
    <property type="entry name" value="Terpene_synth_N_sf"/>
</dbReference>
<feature type="domain" description="Terpene synthase N-terminal" evidence="5">
    <location>
        <begin position="51"/>
        <end position="207"/>
    </location>
</feature>
<dbReference type="Gene3D" id="1.10.600.10">
    <property type="entry name" value="Farnesyl Diphosphate Synthase"/>
    <property type="match status" value="1"/>
</dbReference>
<dbReference type="InterPro" id="IPR001906">
    <property type="entry name" value="Terpene_synth_N"/>
</dbReference>
<dbReference type="InterPro" id="IPR050148">
    <property type="entry name" value="Terpene_synthase-like"/>
</dbReference>
<evidence type="ECO:0000259" key="5">
    <source>
        <dbReference type="Pfam" id="PF01397"/>
    </source>
</evidence>
<dbReference type="SUPFAM" id="SSF48576">
    <property type="entry name" value="Terpenoid synthases"/>
    <property type="match status" value="1"/>
</dbReference>
<dbReference type="Pfam" id="PF03936">
    <property type="entry name" value="Terpene_synth_C"/>
    <property type="match status" value="1"/>
</dbReference>
<dbReference type="InterPro" id="IPR034741">
    <property type="entry name" value="Terpene_cyclase-like_1_C"/>
</dbReference>
<dbReference type="InterPro" id="IPR008949">
    <property type="entry name" value="Isoprenoid_synthase_dom_sf"/>
</dbReference>